<proteinExistence type="predicted"/>
<evidence type="ECO:0000256" key="1">
    <source>
        <dbReference type="SAM" id="SignalP"/>
    </source>
</evidence>
<protein>
    <recommendedName>
        <fullName evidence="2">Cyanovirin-N domain-containing protein</fullName>
    </recommendedName>
</protein>
<comment type="caution">
    <text evidence="3">The sequence shown here is derived from an EMBL/GenBank/DDBJ whole genome shotgun (WGS) entry which is preliminary data.</text>
</comment>
<dbReference type="InterPro" id="IPR036673">
    <property type="entry name" value="Cyanovirin-N_sf"/>
</dbReference>
<dbReference type="Pfam" id="PF08881">
    <property type="entry name" value="CVNH"/>
    <property type="match status" value="1"/>
</dbReference>
<dbReference type="SUPFAM" id="SSF51322">
    <property type="entry name" value="Cyanovirin-N"/>
    <property type="match status" value="1"/>
</dbReference>
<name>A0A8K0X0R9_9PEZI</name>
<sequence length="156" mass="17636">MLLLLVLLFWFLLTAFSPETCPPSGCFQNFCWDLSLIDGHTLHAVCEGEGEVRENHLDLNLCVGVEGKKLQWEDGGFFAGIAEFTFITNADQFRDDRRIVLTGDCPSGRDRGPSFNCKLDLSQKIWIDGGQLGCFDHRAEVHDPYDIRRDMPGPRD</sequence>
<organism evidence="3 4">
    <name type="scientific">Plectosphaerella cucumerina</name>
    <dbReference type="NCBI Taxonomy" id="40658"/>
    <lineage>
        <taxon>Eukaryota</taxon>
        <taxon>Fungi</taxon>
        <taxon>Dikarya</taxon>
        <taxon>Ascomycota</taxon>
        <taxon>Pezizomycotina</taxon>
        <taxon>Sordariomycetes</taxon>
        <taxon>Hypocreomycetidae</taxon>
        <taxon>Glomerellales</taxon>
        <taxon>Plectosphaerellaceae</taxon>
        <taxon>Plectosphaerella</taxon>
    </lineage>
</organism>
<gene>
    <name evidence="3" type="ORF">B0T11DRAFT_331428</name>
</gene>
<accession>A0A8K0X0R9</accession>
<dbReference type="OrthoDB" id="2947935at2759"/>
<dbReference type="AlphaFoldDB" id="A0A8K0X0R9"/>
<dbReference type="Proteomes" id="UP000813385">
    <property type="component" value="Unassembled WGS sequence"/>
</dbReference>
<evidence type="ECO:0000313" key="4">
    <source>
        <dbReference type="Proteomes" id="UP000813385"/>
    </source>
</evidence>
<dbReference type="EMBL" id="JAGPXD010000005">
    <property type="protein sequence ID" value="KAH7353496.1"/>
    <property type="molecule type" value="Genomic_DNA"/>
</dbReference>
<keyword evidence="1" id="KW-0732">Signal</keyword>
<dbReference type="InterPro" id="IPR011058">
    <property type="entry name" value="Cyanovirin-N"/>
</dbReference>
<dbReference type="Gene3D" id="2.30.60.10">
    <property type="entry name" value="Cyanovirin-N"/>
    <property type="match status" value="1"/>
</dbReference>
<feature type="domain" description="Cyanovirin-N" evidence="2">
    <location>
        <begin position="27"/>
        <end position="132"/>
    </location>
</feature>
<reference evidence="3" key="1">
    <citation type="journal article" date="2021" name="Nat. Commun.">
        <title>Genetic determinants of endophytism in the Arabidopsis root mycobiome.</title>
        <authorList>
            <person name="Mesny F."/>
            <person name="Miyauchi S."/>
            <person name="Thiergart T."/>
            <person name="Pickel B."/>
            <person name="Atanasova L."/>
            <person name="Karlsson M."/>
            <person name="Huettel B."/>
            <person name="Barry K.W."/>
            <person name="Haridas S."/>
            <person name="Chen C."/>
            <person name="Bauer D."/>
            <person name="Andreopoulos W."/>
            <person name="Pangilinan J."/>
            <person name="LaButti K."/>
            <person name="Riley R."/>
            <person name="Lipzen A."/>
            <person name="Clum A."/>
            <person name="Drula E."/>
            <person name="Henrissat B."/>
            <person name="Kohler A."/>
            <person name="Grigoriev I.V."/>
            <person name="Martin F.M."/>
            <person name="Hacquard S."/>
        </authorList>
    </citation>
    <scope>NUCLEOTIDE SEQUENCE</scope>
    <source>
        <strain evidence="3">MPI-CAGE-AT-0016</strain>
    </source>
</reference>
<evidence type="ECO:0000313" key="3">
    <source>
        <dbReference type="EMBL" id="KAH7353496.1"/>
    </source>
</evidence>
<keyword evidence="4" id="KW-1185">Reference proteome</keyword>
<feature type="chain" id="PRO_5035456432" description="Cyanovirin-N domain-containing protein" evidence="1">
    <location>
        <begin position="16"/>
        <end position="156"/>
    </location>
</feature>
<feature type="signal peptide" evidence="1">
    <location>
        <begin position="1"/>
        <end position="15"/>
    </location>
</feature>
<evidence type="ECO:0000259" key="2">
    <source>
        <dbReference type="Pfam" id="PF08881"/>
    </source>
</evidence>